<dbReference type="RefSeq" id="WP_413259232.1">
    <property type="nucleotide sequence ID" value="NZ_JBHFNS010000077.1"/>
</dbReference>
<sequence>MLLKQEIPVLFRTLLKKNVVSTICWLIHELSHGDFQCCRGGTDSAFLLLSQVASPEKARQWYEGLLRIIESLSEMPKRCSLARENQYFSQEIRQLLYGKGRNSYRILFTIVETNEIAIVRILHIRHAAQQTLGENQESDEV</sequence>
<gene>
    <name evidence="2" type="ORF">ACE1B6_21095</name>
</gene>
<dbReference type="Pfam" id="PF05016">
    <property type="entry name" value="ParE_toxin"/>
    <property type="match status" value="1"/>
</dbReference>
<evidence type="ECO:0000256" key="1">
    <source>
        <dbReference type="ARBA" id="ARBA00022649"/>
    </source>
</evidence>
<accession>A0ABV4YI26</accession>
<keyword evidence="1" id="KW-1277">Toxin-antitoxin system</keyword>
<comment type="caution">
    <text evidence="2">The sequence shown here is derived from an EMBL/GenBank/DDBJ whole genome shotgun (WGS) entry which is preliminary data.</text>
</comment>
<dbReference type="InterPro" id="IPR035093">
    <property type="entry name" value="RelE/ParE_toxin_dom_sf"/>
</dbReference>
<keyword evidence="3" id="KW-1185">Reference proteome</keyword>
<dbReference type="InterPro" id="IPR007712">
    <property type="entry name" value="RelE/ParE_toxin"/>
</dbReference>
<evidence type="ECO:0000313" key="3">
    <source>
        <dbReference type="Proteomes" id="UP001576776"/>
    </source>
</evidence>
<dbReference type="EMBL" id="JBHFNS010000077">
    <property type="protein sequence ID" value="MFB2937753.1"/>
    <property type="molecule type" value="Genomic_DNA"/>
</dbReference>
<dbReference type="Proteomes" id="UP001576776">
    <property type="component" value="Unassembled WGS sequence"/>
</dbReference>
<organism evidence="2 3">
    <name type="scientific">Floridaenema fluviatile BLCC-F154</name>
    <dbReference type="NCBI Taxonomy" id="3153640"/>
    <lineage>
        <taxon>Bacteria</taxon>
        <taxon>Bacillati</taxon>
        <taxon>Cyanobacteriota</taxon>
        <taxon>Cyanophyceae</taxon>
        <taxon>Oscillatoriophycideae</taxon>
        <taxon>Aerosakkonematales</taxon>
        <taxon>Aerosakkonemataceae</taxon>
        <taxon>Floridanema</taxon>
        <taxon>Floridanema fluviatile</taxon>
    </lineage>
</organism>
<reference evidence="2 3" key="1">
    <citation type="submission" date="2024-09" db="EMBL/GenBank/DDBJ databases">
        <title>Floridaenema gen nov. (Aerosakkonemataceae, Aerosakkonematales ord. nov., Cyanobacteria) from benthic tropical and subtropical fresh waters, with the description of four new species.</title>
        <authorList>
            <person name="Moretto J.A."/>
            <person name="Berthold D.E."/>
            <person name="Lefler F.W."/>
            <person name="Huang I.-S."/>
            <person name="Laughinghouse H. IV."/>
        </authorList>
    </citation>
    <scope>NUCLEOTIDE SEQUENCE [LARGE SCALE GENOMIC DNA]</scope>
    <source>
        <strain evidence="2 3">BLCC-F154</strain>
    </source>
</reference>
<proteinExistence type="predicted"/>
<protein>
    <submittedName>
        <fullName evidence="2">Type II toxin-antitoxin system RelE/ParE family toxin</fullName>
    </submittedName>
</protein>
<name>A0ABV4YI26_9CYAN</name>
<evidence type="ECO:0000313" key="2">
    <source>
        <dbReference type="EMBL" id="MFB2937753.1"/>
    </source>
</evidence>
<dbReference type="Gene3D" id="3.30.2310.20">
    <property type="entry name" value="RelE-like"/>
    <property type="match status" value="1"/>
</dbReference>